<keyword evidence="1" id="KW-1133">Transmembrane helix</keyword>
<dbReference type="AlphaFoldDB" id="A0A2H1FIS0"/>
<keyword evidence="3" id="KW-1185">Reference proteome</keyword>
<keyword evidence="1" id="KW-0812">Transmembrane</keyword>
<dbReference type="RefSeq" id="WP_157928393.1">
    <property type="nucleotide sequence ID" value="NZ_LT841358.1"/>
</dbReference>
<sequence>MKTLHFQKLSVKVVTITLFSFGIIGAVLIGYNYFTIPHVISKQQSIVIAIRADNWTQQDLENTTVDAELLQAKLSNHMALVINETTLTTDPFPRMAPLPPRVFEEDQMFWDVIIKKHLKGMEYEQWQYLIDAKNSTMLEKMDP</sequence>
<feature type="transmembrane region" description="Helical" evidence="1">
    <location>
        <begin position="12"/>
        <end position="34"/>
    </location>
</feature>
<dbReference type="Proteomes" id="UP000230607">
    <property type="component" value="Chromosome 1"/>
</dbReference>
<organism evidence="2 3">
    <name type="scientific">Candidatus Nitrosotalea okcheonensis</name>
    <dbReference type="NCBI Taxonomy" id="1903276"/>
    <lineage>
        <taxon>Archaea</taxon>
        <taxon>Nitrososphaerota</taxon>
        <taxon>Nitrososphaeria</taxon>
        <taxon>Nitrosotaleales</taxon>
        <taxon>Nitrosotaleaceae</taxon>
        <taxon>Nitrosotalea</taxon>
    </lineage>
</organism>
<reference evidence="3" key="1">
    <citation type="submission" date="2017-03" db="EMBL/GenBank/DDBJ databases">
        <authorList>
            <person name="Herbold C."/>
        </authorList>
    </citation>
    <scope>NUCLEOTIDE SEQUENCE [LARGE SCALE GENOMIC DNA]</scope>
</reference>
<evidence type="ECO:0000313" key="3">
    <source>
        <dbReference type="Proteomes" id="UP000230607"/>
    </source>
</evidence>
<dbReference type="EMBL" id="LT841358">
    <property type="protein sequence ID" value="SMH72662.1"/>
    <property type="molecule type" value="Genomic_DNA"/>
</dbReference>
<evidence type="ECO:0000256" key="1">
    <source>
        <dbReference type="SAM" id="Phobius"/>
    </source>
</evidence>
<keyword evidence="1" id="KW-0472">Membrane</keyword>
<protein>
    <submittedName>
        <fullName evidence="2">Uncharacterized protein</fullName>
    </submittedName>
</protein>
<gene>
    <name evidence="2" type="ORF">NCS_30502</name>
</gene>
<proteinExistence type="predicted"/>
<evidence type="ECO:0000313" key="2">
    <source>
        <dbReference type="EMBL" id="SMH72662.1"/>
    </source>
</evidence>
<name>A0A2H1FIS0_9ARCH</name>
<accession>A0A2H1FIS0</accession>